<evidence type="ECO:0000256" key="4">
    <source>
        <dbReference type="ARBA" id="ARBA00022781"/>
    </source>
</evidence>
<evidence type="ECO:0000256" key="9">
    <source>
        <dbReference type="HAMAP-Rule" id="MF_01308"/>
    </source>
</evidence>
<feature type="transmembrane region" description="Helical" evidence="9">
    <location>
        <begin position="281"/>
        <end position="300"/>
    </location>
</feature>
<dbReference type="PANTHER" id="PTHR33650:SF2">
    <property type="entry name" value="CHLOROPLAST ENVELOPE MEMBRANE PROTEIN"/>
    <property type="match status" value="1"/>
</dbReference>
<keyword evidence="9" id="KW-0050">Antiport</keyword>
<dbReference type="GO" id="GO:0015078">
    <property type="term" value="F:proton transmembrane transporter activity"/>
    <property type="evidence" value="ECO:0007669"/>
    <property type="project" value="UniProtKB-UniRule"/>
</dbReference>
<accession>A0A097KQ48</accession>
<dbReference type="GO" id="GO:0006813">
    <property type="term" value="P:potassium ion transport"/>
    <property type="evidence" value="ECO:0007669"/>
    <property type="project" value="UniProtKB-UniRule"/>
</dbReference>
<reference evidence="10" key="1">
    <citation type="journal article" date="2014" name="BMC Evol. Biol.">
        <title>Chloroplast phylogenomic analysis resolves deep-level relationships within the green algal class Trebouxiophyceae.</title>
        <authorList>
            <person name="Lemieux C."/>
            <person name="Otis C."/>
            <person name="Turmel M."/>
        </authorList>
    </citation>
    <scope>NUCLEOTIDE SEQUENCE</scope>
</reference>
<dbReference type="EMBL" id="KM462884">
    <property type="protein sequence ID" value="AIT95313.1"/>
    <property type="molecule type" value="Genomic_DNA"/>
</dbReference>
<keyword evidence="10" id="KW-0150">Chloroplast</keyword>
<evidence type="ECO:0000256" key="7">
    <source>
        <dbReference type="ARBA" id="ARBA00023136"/>
    </source>
</evidence>
<keyword evidence="9" id="KW-1001">Plastid inner membrane</keyword>
<keyword evidence="3 9" id="KW-0812">Transmembrane</keyword>
<evidence type="ECO:0000256" key="5">
    <source>
        <dbReference type="ARBA" id="ARBA00022989"/>
    </source>
</evidence>
<evidence type="ECO:0000256" key="6">
    <source>
        <dbReference type="ARBA" id="ARBA00023065"/>
    </source>
</evidence>
<sequence>MERRAFEPTGLVPRSIIRTLNRFFQQLKPESEAVAVQEFRISRYQVLVSVRSLIFIFFVPLLVNIFSKAFLFQPLAQYIWNNHQNEIFLNSYQENRAFLEMQDFSERIFFESLLKEEKAPEKPVLDIPRNSFFPFQTEKKRKTISVQQIDFQKEDTVFTAETQPQGIPEQEVFELQVQFQKEALQLASYYNNQSINALANIFGESFTLATLTFLLVSMRPQIIILKSFLTESIYSLSDTTKSFLLILLTDLLVGFHSPRGWEIVLETTLKHFGIPENQDFIFLFVATFPVFLDTVFKYWIFRYLNKISPSTVATYHNMIE</sequence>
<evidence type="ECO:0000256" key="3">
    <source>
        <dbReference type="ARBA" id="ARBA00022692"/>
    </source>
</evidence>
<evidence type="ECO:0000313" key="10">
    <source>
        <dbReference type="EMBL" id="AIT95313.1"/>
    </source>
</evidence>
<dbReference type="PANTHER" id="PTHR33650">
    <property type="entry name" value="CHLOROPLAST ENVELOPE MEMBRANE PROTEIN-RELATED"/>
    <property type="match status" value="1"/>
</dbReference>
<keyword evidence="2 9" id="KW-0813">Transport</keyword>
<dbReference type="GeneID" id="22160923"/>
<keyword evidence="9" id="KW-0630">Potassium</keyword>
<keyword evidence="10" id="KW-0934">Plastid</keyword>
<protein>
    <recommendedName>
        <fullName evidence="9">Potassium/proton antiporter CemA</fullName>
    </recommendedName>
    <alternativeName>
        <fullName evidence="9">Chloroplast envelope membrane protein A</fullName>
        <shortName evidence="9">CemA</shortName>
    </alternativeName>
</protein>
<keyword evidence="9" id="KW-0633">Potassium transport</keyword>
<dbReference type="GO" id="GO:0015297">
    <property type="term" value="F:antiporter activity"/>
    <property type="evidence" value="ECO:0007669"/>
    <property type="project" value="UniProtKB-KW"/>
</dbReference>
<dbReference type="Pfam" id="PF03040">
    <property type="entry name" value="CemA"/>
    <property type="match status" value="2"/>
</dbReference>
<gene>
    <name evidence="9 10" type="primary">cemA</name>
</gene>
<keyword evidence="5 9" id="KW-1133">Transmembrane helix</keyword>
<evidence type="ECO:0000256" key="2">
    <source>
        <dbReference type="ARBA" id="ARBA00022448"/>
    </source>
</evidence>
<keyword evidence="7 9" id="KW-0472">Membrane</keyword>
<comment type="function">
    <text evidence="9">Contributes to K(+)/H(+) antiport activity by supporting proton efflux to control proton extrusion and homeostasis in chloroplasts in a light-dependent manner to modulate photosynthesis. Prevents excessive induction of non-photochemical quenching (NPQ) under continuous-light conditions. Indirectly promotes efficient inorganic carbon uptake into chloroplasts.</text>
</comment>
<comment type="catalytic activity">
    <reaction evidence="9">
        <text>K(+)(in) + H(+)(out) = K(+)(out) + H(+)(in)</text>
        <dbReference type="Rhea" id="RHEA:29467"/>
        <dbReference type="ChEBI" id="CHEBI:15378"/>
        <dbReference type="ChEBI" id="CHEBI:29103"/>
    </reaction>
</comment>
<dbReference type="AlphaFoldDB" id="A0A097KQ48"/>
<geneLocation type="chloroplast" evidence="10"/>
<dbReference type="RefSeq" id="YP_009106553.1">
    <property type="nucleotide sequence ID" value="NC_025545.1"/>
</dbReference>
<keyword evidence="6 9" id="KW-0406">Ion transport</keyword>
<feature type="transmembrane region" description="Helical" evidence="9">
    <location>
        <begin position="46"/>
        <end position="66"/>
    </location>
</feature>
<organism evidence="10">
    <name type="scientific">Botryococcus braunii</name>
    <name type="common">Green alga</name>
    <dbReference type="NCBI Taxonomy" id="38881"/>
    <lineage>
        <taxon>Eukaryota</taxon>
        <taxon>Viridiplantae</taxon>
        <taxon>Chlorophyta</taxon>
        <taxon>core chlorophytes</taxon>
        <taxon>Trebouxiophyceae</taxon>
        <taxon>Trebouxiophyceae incertae sedis</taxon>
        <taxon>Elliptochloris clade</taxon>
        <taxon>Botryococcus</taxon>
    </lineage>
</organism>
<comment type="subcellular location">
    <subcellularLocation>
        <location evidence="1">Membrane</location>
        <topology evidence="1">Multi-pass membrane protein</topology>
    </subcellularLocation>
    <subcellularLocation>
        <location evidence="9">Plastid</location>
        <location evidence="9">Chloroplast inner membrane</location>
        <topology evidence="9">Multi-pass membrane protein</topology>
    </subcellularLocation>
</comment>
<dbReference type="InterPro" id="IPR004282">
    <property type="entry name" value="CemA"/>
</dbReference>
<keyword evidence="4 9" id="KW-0375">Hydrogen ion transport</keyword>
<dbReference type="HAMAP" id="MF_01308">
    <property type="entry name" value="CemA_PxcA"/>
    <property type="match status" value="1"/>
</dbReference>
<proteinExistence type="inferred from homology"/>
<name>A0A097KQ48_BOTBR</name>
<dbReference type="GO" id="GO:0009706">
    <property type="term" value="C:chloroplast inner membrane"/>
    <property type="evidence" value="ECO:0007669"/>
    <property type="project" value="UniProtKB-SubCell"/>
</dbReference>
<comment type="similarity">
    <text evidence="8 9">Belongs to the CemA family.</text>
</comment>
<evidence type="ECO:0000256" key="8">
    <source>
        <dbReference type="ARBA" id="ARBA00043980"/>
    </source>
</evidence>
<evidence type="ECO:0000256" key="1">
    <source>
        <dbReference type="ARBA" id="ARBA00004141"/>
    </source>
</evidence>